<organism evidence="1 2">
    <name type="scientific">Chitinivibrio alkaliphilus ACht1</name>
    <dbReference type="NCBI Taxonomy" id="1313304"/>
    <lineage>
        <taxon>Bacteria</taxon>
        <taxon>Pseudomonadati</taxon>
        <taxon>Fibrobacterota</taxon>
        <taxon>Chitinivibrionia</taxon>
        <taxon>Chitinivibrionales</taxon>
        <taxon>Chitinivibrionaceae</taxon>
        <taxon>Chitinivibrio</taxon>
    </lineage>
</organism>
<proteinExistence type="predicted"/>
<comment type="caution">
    <text evidence="1">The sequence shown here is derived from an EMBL/GenBank/DDBJ whole genome shotgun (WGS) entry which is preliminary data.</text>
</comment>
<name>U7D6I2_9BACT</name>
<dbReference type="AlphaFoldDB" id="U7D6I2"/>
<reference evidence="1 2" key="1">
    <citation type="journal article" date="2013" name="Environ. Microbiol.">
        <title>Genome analysis of Chitinivibrio alkaliphilus gen. nov., sp. nov., a novel extremely haloalkaliphilic anaerobic chitinolytic bacterium from the candidate phylum Termite Group 3.</title>
        <authorList>
            <person name="Sorokin D.Y."/>
            <person name="Gumerov V.M."/>
            <person name="Rakitin A.L."/>
            <person name="Beletsky A.V."/>
            <person name="Damste J.S."/>
            <person name="Muyzer G."/>
            <person name="Mardanov A.V."/>
            <person name="Ravin N.V."/>
        </authorList>
    </citation>
    <scope>NUCLEOTIDE SEQUENCE [LARGE SCALE GENOMIC DNA]</scope>
    <source>
        <strain evidence="1 2">ACht1</strain>
    </source>
</reference>
<dbReference type="RefSeq" id="WP_022637821.1">
    <property type="nucleotide sequence ID" value="NZ_ASJR01000043.1"/>
</dbReference>
<sequence length="299" mass="33800">MQGFCFFAVHGEEDRFALGDWIVQQDSLITHDPSNPVLSNPYLGIQDFYFYESAAEFGANPEFILNRRLPYLSIPLRYAPRWARGLNLSTHIPFIIGKEYWDSDEREEKKRFGLGDISLRLFYSGILPNSLFISGGISLSLPTGEDFLLGHATTGYAAYLSGVYTVPDGLVMASVSYSWKNSYEWDGDGFNDAFEYTYPAVLSVTPGYKRHMWDGLSVALLTKFTLVDAGDDEIIDDIISGDYRSDNLFLVDITPLFSYDEIGSPFWQSFYARVNIPLIESGDDVDRDVSFHIGSDFIF</sequence>
<dbReference type="EMBL" id="ASJR01000043">
    <property type="protein sequence ID" value="ERP30697.1"/>
    <property type="molecule type" value="Genomic_DNA"/>
</dbReference>
<evidence type="ECO:0000313" key="1">
    <source>
        <dbReference type="EMBL" id="ERP30697.1"/>
    </source>
</evidence>
<evidence type="ECO:0000313" key="2">
    <source>
        <dbReference type="Proteomes" id="UP000017148"/>
    </source>
</evidence>
<dbReference type="Proteomes" id="UP000017148">
    <property type="component" value="Unassembled WGS sequence"/>
</dbReference>
<keyword evidence="2" id="KW-1185">Reference proteome</keyword>
<protein>
    <submittedName>
        <fullName evidence="1">Uncharacterized protein</fullName>
    </submittedName>
</protein>
<gene>
    <name evidence="1" type="ORF">CALK_2492</name>
</gene>
<accession>U7D6I2</accession>